<proteinExistence type="predicted"/>
<keyword evidence="1" id="KW-0812">Transmembrane</keyword>
<keyword evidence="3" id="KW-1185">Reference proteome</keyword>
<gene>
    <name evidence="2" type="ORF">JG30_00220</name>
</gene>
<dbReference type="Proteomes" id="UP000033558">
    <property type="component" value="Unassembled WGS sequence"/>
</dbReference>
<dbReference type="PATRIC" id="fig|1218492.5.peg.133"/>
<protein>
    <recommendedName>
        <fullName evidence="4">Cell wall-active antibiotics response LiaF-like C-terminal domain-containing protein</fullName>
    </recommendedName>
</protein>
<keyword evidence="1" id="KW-1133">Transmembrane helix</keyword>
<feature type="transmembrane region" description="Helical" evidence="1">
    <location>
        <begin position="7"/>
        <end position="26"/>
    </location>
</feature>
<dbReference type="STRING" id="1218492.JG30_00220"/>
<reference evidence="2 3" key="1">
    <citation type="submission" date="2015-01" db="EMBL/GenBank/DDBJ databases">
        <title>Comparative genomics of the lactic acid bacteria isolated from the honey bee gut.</title>
        <authorList>
            <person name="Ellegaard K.M."/>
            <person name="Tamarit D."/>
            <person name="Javelind E."/>
            <person name="Olofsson T."/>
            <person name="Andersson S.G."/>
            <person name="Vasquez A."/>
        </authorList>
    </citation>
    <scope>NUCLEOTIDE SEQUENCE [LARGE SCALE GENOMIC DNA]</scope>
    <source>
        <strain evidence="2 3">Bin4</strain>
    </source>
</reference>
<evidence type="ECO:0000313" key="2">
    <source>
        <dbReference type="EMBL" id="KJY63343.1"/>
    </source>
</evidence>
<organism evidence="2 3">
    <name type="scientific">Bombilactobacillus mellifer</name>
    <dbReference type="NCBI Taxonomy" id="1218492"/>
    <lineage>
        <taxon>Bacteria</taxon>
        <taxon>Bacillati</taxon>
        <taxon>Bacillota</taxon>
        <taxon>Bacilli</taxon>
        <taxon>Lactobacillales</taxon>
        <taxon>Lactobacillaceae</taxon>
        <taxon>Bombilactobacillus</taxon>
    </lineage>
</organism>
<dbReference type="AlphaFoldDB" id="A0A0F4LYB3"/>
<dbReference type="RefSeq" id="WP_046315113.1">
    <property type="nucleotide sequence ID" value="NZ_JBHSZT010000003.1"/>
</dbReference>
<evidence type="ECO:0008006" key="4">
    <source>
        <dbReference type="Google" id="ProtNLM"/>
    </source>
</evidence>
<dbReference type="HOGENOM" id="CLU_081309_1_0_9"/>
<dbReference type="EMBL" id="JXJQ01000001">
    <property type="protein sequence ID" value="KJY63343.1"/>
    <property type="molecule type" value="Genomic_DNA"/>
</dbReference>
<name>A0A0F4LYB3_9LACO</name>
<evidence type="ECO:0000313" key="3">
    <source>
        <dbReference type="Proteomes" id="UP000033558"/>
    </source>
</evidence>
<comment type="caution">
    <text evidence="2">The sequence shown here is derived from an EMBL/GenBank/DDBJ whole genome shotgun (WGS) entry which is preliminary data.</text>
</comment>
<keyword evidence="1" id="KW-0472">Membrane</keyword>
<dbReference type="OrthoDB" id="2249781at2"/>
<accession>A0A0F4LYB3</accession>
<sequence>MRRTCANLWGLFFIGAAILLIVSQFTPLKFDGGQFFGTVLLAVIFIWSIVNLSIAGTVYSLAFLIIINAATLKIGFISPWVILSIALLLQIGLTILLAPWRWQWPMWRHRHGRRQTTGLGAESRGTTASSFMHDSGIVDIKAHLMNCVRYLKNVDLRRVKVSAFMSGVKLYLENTELENDVVIDINSEMSNIELYVPTGYPIVNQLGFVGGNLNLPREEPVTYTDGVQIILQGNVNLGNINCHYV</sequence>
<evidence type="ECO:0000256" key="1">
    <source>
        <dbReference type="SAM" id="Phobius"/>
    </source>
</evidence>
<feature type="transmembrane region" description="Helical" evidence="1">
    <location>
        <begin position="80"/>
        <end position="100"/>
    </location>
</feature>